<accession>A0A835VQR7</accession>
<comment type="caution">
    <text evidence="1">The sequence shown here is derived from an EMBL/GenBank/DDBJ whole genome shotgun (WGS) entry which is preliminary data.</text>
</comment>
<organism evidence="1 2">
    <name type="scientific">Chlamydomonas incerta</name>
    <dbReference type="NCBI Taxonomy" id="51695"/>
    <lineage>
        <taxon>Eukaryota</taxon>
        <taxon>Viridiplantae</taxon>
        <taxon>Chlorophyta</taxon>
        <taxon>core chlorophytes</taxon>
        <taxon>Chlorophyceae</taxon>
        <taxon>CS clade</taxon>
        <taxon>Chlamydomonadales</taxon>
        <taxon>Chlamydomonadaceae</taxon>
        <taxon>Chlamydomonas</taxon>
    </lineage>
</organism>
<reference evidence="1" key="1">
    <citation type="journal article" date="2020" name="bioRxiv">
        <title>Comparative genomics of Chlamydomonas.</title>
        <authorList>
            <person name="Craig R.J."/>
            <person name="Hasan A.R."/>
            <person name="Ness R.W."/>
            <person name="Keightley P.D."/>
        </authorList>
    </citation>
    <scope>NUCLEOTIDE SEQUENCE</scope>
    <source>
        <strain evidence="1">SAG 7.73</strain>
    </source>
</reference>
<proteinExistence type="predicted"/>
<keyword evidence="2" id="KW-1185">Reference proteome</keyword>
<evidence type="ECO:0000313" key="1">
    <source>
        <dbReference type="EMBL" id="KAG2422036.1"/>
    </source>
</evidence>
<protein>
    <submittedName>
        <fullName evidence="1">Uncharacterized protein</fullName>
    </submittedName>
</protein>
<sequence length="121" mass="12870">MQRGRTPRCWPRDIATACCVCHTKVGPGNPNRVCADATCPAAAAGDETVDTYVFADVLSVRAGDLFDGIYAAIPMPIAQELFHALPPYPNADVMKQQSVECCVTLHRGTVAATALVNHDVA</sequence>
<dbReference type="AlphaFoldDB" id="A0A835VQR7"/>
<evidence type="ECO:0000313" key="2">
    <source>
        <dbReference type="Proteomes" id="UP000650467"/>
    </source>
</evidence>
<dbReference type="EMBL" id="JAEHOC010000267">
    <property type="protein sequence ID" value="KAG2422036.1"/>
    <property type="molecule type" value="Genomic_DNA"/>
</dbReference>
<name>A0A835VQR7_CHLIN</name>
<gene>
    <name evidence="1" type="ORF">HXX76_016319</name>
</gene>
<dbReference type="Proteomes" id="UP000650467">
    <property type="component" value="Unassembled WGS sequence"/>
</dbReference>